<reference evidence="4" key="1">
    <citation type="submission" date="2021-06" db="EMBL/GenBank/DDBJ databases">
        <authorList>
            <person name="Hodson N. C."/>
            <person name="Mongue J. A."/>
            <person name="Jaron S. K."/>
        </authorList>
    </citation>
    <scope>NUCLEOTIDE SEQUENCE</scope>
</reference>
<evidence type="ECO:0000259" key="3">
    <source>
        <dbReference type="PROSITE" id="PS50184"/>
    </source>
</evidence>
<dbReference type="Proteomes" id="UP000708208">
    <property type="component" value="Unassembled WGS sequence"/>
</dbReference>
<dbReference type="EMBL" id="CAJVCH010302692">
    <property type="protein sequence ID" value="CAG7785742.1"/>
    <property type="molecule type" value="Genomic_DNA"/>
</dbReference>
<evidence type="ECO:0000313" key="4">
    <source>
        <dbReference type="EMBL" id="CAG7785742.1"/>
    </source>
</evidence>
<keyword evidence="2" id="KW-0732">Signal</keyword>
<dbReference type="InterPro" id="IPR052624">
    <property type="entry name" value="CRIM1"/>
</dbReference>
<dbReference type="Pfam" id="PF23334">
    <property type="entry name" value="VWC2L_2nd"/>
    <property type="match status" value="3"/>
</dbReference>
<protein>
    <recommendedName>
        <fullName evidence="3">VWFC domain-containing protein</fullName>
    </recommendedName>
</protein>
<dbReference type="OrthoDB" id="5976811at2759"/>
<feature type="domain" description="VWFC" evidence="3">
    <location>
        <begin position="167"/>
        <end position="224"/>
    </location>
</feature>
<evidence type="ECO:0000313" key="5">
    <source>
        <dbReference type="Proteomes" id="UP000708208"/>
    </source>
</evidence>
<dbReference type="Pfam" id="PF00093">
    <property type="entry name" value="VWC"/>
    <property type="match status" value="2"/>
</dbReference>
<feature type="domain" description="VWFC" evidence="3">
    <location>
        <begin position="107"/>
        <end position="167"/>
    </location>
</feature>
<feature type="domain" description="VWFC" evidence="3">
    <location>
        <begin position="427"/>
        <end position="488"/>
    </location>
</feature>
<feature type="domain" description="VWFC" evidence="3">
    <location>
        <begin position="331"/>
        <end position="380"/>
    </location>
</feature>
<accession>A0A8J2P973</accession>
<sequence length="653" mass="71785">MRNFLPLLFFFLGSLADQNFDDCSRVRCPKIKNCPPDSYRLPTNIRPDTNDCCPMVEKCQCNPSQLCPKPECPSGWTEELIVNATGEPGNCCPLLQCSPGSLPDEKKLCLYEGTTYSPGELWTHDEDCTECKCSIDGVVTCQRIKCDMPVECGLARAPPNSCCPLCVGCVTGSGKVYNNSEVWEEDDCTLCECDEGRVKCHAAMCGTQCEHPVYIPGECCPRCKDEPAPKPAAITEGSVGRLRSQKPTCFVQDDKVGVVIKYEGDEWKDGCRFCICKSGMEMCTLITCSPPYCEHPVFFLGDCCPRCPDEEIIPRRANVNVSECPVSKSHGNFWNLSPCLRCTCHHGLTLCSHPTCPPAPCEAPRSIGSSEDNLCCSQCPPHSGEEGIDEEKIGADGLLRSSGGGGGGHVNNKNSITKSWKGKDEKRNCFSDDSHTEYSHGDTWKVSPCQSCVCEDGKIQCFSSSGNCPGLTCEQPILAKNQCCPVCLDDGEKAKTGTNCTMSGSNETWTHGHSWTLDKCTQCICNAPLVQCTRIVCSISCKEPLLYLQNECCPICPNDDDDTTPGDNSRFVFFGGPYCLVVIAVLLFTSSALAYYVLRYHRRRKRRTGDKTAEAPVTNNPTIDCCYFNKDKNYEDSRFPRSDSCATQEKLIV</sequence>
<keyword evidence="5" id="KW-1185">Reference proteome</keyword>
<feature type="chain" id="PRO_5035323223" description="VWFC domain-containing protein" evidence="2">
    <location>
        <begin position="17"/>
        <end position="653"/>
    </location>
</feature>
<dbReference type="PANTHER" id="PTHR46439:SF1">
    <property type="entry name" value="CYSTEINE-RICH MOTOR NEURON 1 PROTEIN"/>
    <property type="match status" value="1"/>
</dbReference>
<feature type="signal peptide" evidence="2">
    <location>
        <begin position="1"/>
        <end position="16"/>
    </location>
</feature>
<keyword evidence="1" id="KW-1133">Transmembrane helix</keyword>
<name>A0A8J2P973_9HEXA</name>
<dbReference type="PROSITE" id="PS01208">
    <property type="entry name" value="VWFC_1"/>
    <property type="match status" value="4"/>
</dbReference>
<evidence type="ECO:0000256" key="1">
    <source>
        <dbReference type="SAM" id="Phobius"/>
    </source>
</evidence>
<dbReference type="AlphaFoldDB" id="A0A8J2P973"/>
<evidence type="ECO:0000256" key="2">
    <source>
        <dbReference type="SAM" id="SignalP"/>
    </source>
</evidence>
<feature type="transmembrane region" description="Helical" evidence="1">
    <location>
        <begin position="571"/>
        <end position="598"/>
    </location>
</feature>
<proteinExistence type="predicted"/>
<dbReference type="GO" id="GO:0005886">
    <property type="term" value="C:plasma membrane"/>
    <property type="evidence" value="ECO:0007669"/>
    <property type="project" value="TreeGrafter"/>
</dbReference>
<gene>
    <name evidence="4" type="ORF">AFUS01_LOCUS24349</name>
</gene>
<organism evidence="4 5">
    <name type="scientific">Allacma fusca</name>
    <dbReference type="NCBI Taxonomy" id="39272"/>
    <lineage>
        <taxon>Eukaryota</taxon>
        <taxon>Metazoa</taxon>
        <taxon>Ecdysozoa</taxon>
        <taxon>Arthropoda</taxon>
        <taxon>Hexapoda</taxon>
        <taxon>Collembola</taxon>
        <taxon>Symphypleona</taxon>
        <taxon>Sminthuridae</taxon>
        <taxon>Allacma</taxon>
    </lineage>
</organism>
<feature type="domain" description="VWFC" evidence="3">
    <location>
        <begin position="498"/>
        <end position="557"/>
    </location>
</feature>
<dbReference type="SMART" id="SM00214">
    <property type="entry name" value="VWC"/>
    <property type="match status" value="6"/>
</dbReference>
<keyword evidence="1" id="KW-0812">Transmembrane</keyword>
<feature type="domain" description="VWFC" evidence="3">
    <location>
        <begin position="247"/>
        <end position="308"/>
    </location>
</feature>
<comment type="caution">
    <text evidence="4">The sequence shown here is derived from an EMBL/GenBank/DDBJ whole genome shotgun (WGS) entry which is preliminary data.</text>
</comment>
<dbReference type="PROSITE" id="PS50184">
    <property type="entry name" value="VWFC_2"/>
    <property type="match status" value="6"/>
</dbReference>
<dbReference type="PANTHER" id="PTHR46439">
    <property type="entry name" value="CYSTEINE-RICH MOTOR NEURON 1 PROTEIN"/>
    <property type="match status" value="1"/>
</dbReference>
<keyword evidence="1" id="KW-0472">Membrane</keyword>
<dbReference type="InterPro" id="IPR001007">
    <property type="entry name" value="VWF_dom"/>
</dbReference>